<evidence type="ECO:0000313" key="7">
    <source>
        <dbReference type="EMBL" id="AXB42741.1"/>
    </source>
</evidence>
<dbReference type="Pfam" id="PF00496">
    <property type="entry name" value="SBP_bac_5"/>
    <property type="match status" value="1"/>
</dbReference>
<dbReference type="PIRSF" id="PIRSF002741">
    <property type="entry name" value="MppA"/>
    <property type="match status" value="1"/>
</dbReference>
<reference evidence="7 8" key="1">
    <citation type="submission" date="2016-04" db="EMBL/GenBank/DDBJ databases">
        <title>Complete genome sequence and analysis of deep-sea sediment isolate, Amycolatopsis sp. WP1.</title>
        <authorList>
            <person name="Wang H."/>
            <person name="Chen S."/>
            <person name="Wu Q."/>
        </authorList>
    </citation>
    <scope>NUCLEOTIDE SEQUENCE [LARGE SCALE GENOMIC DNA]</scope>
    <source>
        <strain evidence="7 8">WP1</strain>
    </source>
</reference>
<organism evidence="7 8">
    <name type="scientific">Amycolatopsis albispora</name>
    <dbReference type="NCBI Taxonomy" id="1804986"/>
    <lineage>
        <taxon>Bacteria</taxon>
        <taxon>Bacillati</taxon>
        <taxon>Actinomycetota</taxon>
        <taxon>Actinomycetes</taxon>
        <taxon>Pseudonocardiales</taxon>
        <taxon>Pseudonocardiaceae</taxon>
        <taxon>Amycolatopsis</taxon>
    </lineage>
</organism>
<proteinExistence type="inferred from homology"/>
<dbReference type="SUPFAM" id="SSF53850">
    <property type="entry name" value="Periplasmic binding protein-like II"/>
    <property type="match status" value="1"/>
</dbReference>
<dbReference type="AlphaFoldDB" id="A0A344L3W7"/>
<name>A0A344L3W7_9PSEU</name>
<dbReference type="InterPro" id="IPR039424">
    <property type="entry name" value="SBP_5"/>
</dbReference>
<dbReference type="PROSITE" id="PS51257">
    <property type="entry name" value="PROKAR_LIPOPROTEIN"/>
    <property type="match status" value="1"/>
</dbReference>
<dbReference type="Proteomes" id="UP000250434">
    <property type="component" value="Chromosome"/>
</dbReference>
<evidence type="ECO:0000256" key="2">
    <source>
        <dbReference type="ARBA" id="ARBA00005695"/>
    </source>
</evidence>
<dbReference type="GO" id="GO:0043190">
    <property type="term" value="C:ATP-binding cassette (ABC) transporter complex"/>
    <property type="evidence" value="ECO:0007669"/>
    <property type="project" value="InterPro"/>
</dbReference>
<comment type="subcellular location">
    <subcellularLocation>
        <location evidence="1">Cell envelope</location>
    </subcellularLocation>
</comment>
<evidence type="ECO:0000313" key="8">
    <source>
        <dbReference type="Proteomes" id="UP000250434"/>
    </source>
</evidence>
<dbReference type="Gene3D" id="3.40.190.10">
    <property type="entry name" value="Periplasmic binding protein-like II"/>
    <property type="match status" value="1"/>
</dbReference>
<evidence type="ECO:0000256" key="5">
    <source>
        <dbReference type="SAM" id="SignalP"/>
    </source>
</evidence>
<dbReference type="InterPro" id="IPR000914">
    <property type="entry name" value="SBP_5_dom"/>
</dbReference>
<evidence type="ECO:0000259" key="6">
    <source>
        <dbReference type="Pfam" id="PF00496"/>
    </source>
</evidence>
<dbReference type="CDD" id="cd00995">
    <property type="entry name" value="PBP2_NikA_DppA_OppA_like"/>
    <property type="match status" value="1"/>
</dbReference>
<keyword evidence="8" id="KW-1185">Reference proteome</keyword>
<feature type="signal peptide" evidence="5">
    <location>
        <begin position="1"/>
        <end position="27"/>
    </location>
</feature>
<keyword evidence="4 5" id="KW-0732">Signal</keyword>
<dbReference type="GO" id="GO:0042597">
    <property type="term" value="C:periplasmic space"/>
    <property type="evidence" value="ECO:0007669"/>
    <property type="project" value="UniProtKB-ARBA"/>
</dbReference>
<dbReference type="GO" id="GO:0030313">
    <property type="term" value="C:cell envelope"/>
    <property type="evidence" value="ECO:0007669"/>
    <property type="project" value="UniProtKB-SubCell"/>
</dbReference>
<dbReference type="Gene3D" id="3.10.105.10">
    <property type="entry name" value="Dipeptide-binding Protein, Domain 3"/>
    <property type="match status" value="1"/>
</dbReference>
<feature type="chain" id="PRO_5039080666" description="Solute-binding protein family 5 domain-containing protein" evidence="5">
    <location>
        <begin position="28"/>
        <end position="548"/>
    </location>
</feature>
<evidence type="ECO:0000256" key="1">
    <source>
        <dbReference type="ARBA" id="ARBA00004196"/>
    </source>
</evidence>
<dbReference type="GO" id="GO:1904680">
    <property type="term" value="F:peptide transmembrane transporter activity"/>
    <property type="evidence" value="ECO:0007669"/>
    <property type="project" value="TreeGrafter"/>
</dbReference>
<dbReference type="Gene3D" id="3.90.76.10">
    <property type="entry name" value="Dipeptide-binding Protein, Domain 1"/>
    <property type="match status" value="1"/>
</dbReference>
<feature type="domain" description="Solute-binding protein family 5" evidence="6">
    <location>
        <begin position="98"/>
        <end position="462"/>
    </location>
</feature>
<dbReference type="KEGG" id="aab:A4R43_09545"/>
<dbReference type="GO" id="GO:0015833">
    <property type="term" value="P:peptide transport"/>
    <property type="evidence" value="ECO:0007669"/>
    <property type="project" value="TreeGrafter"/>
</dbReference>
<protein>
    <recommendedName>
        <fullName evidence="6">Solute-binding protein family 5 domain-containing protein</fullName>
    </recommendedName>
</protein>
<dbReference type="PANTHER" id="PTHR30290:SF10">
    <property type="entry name" value="PERIPLASMIC OLIGOPEPTIDE-BINDING PROTEIN-RELATED"/>
    <property type="match status" value="1"/>
</dbReference>
<dbReference type="EMBL" id="CP015163">
    <property type="protein sequence ID" value="AXB42741.1"/>
    <property type="molecule type" value="Genomic_DNA"/>
</dbReference>
<dbReference type="InterPro" id="IPR030678">
    <property type="entry name" value="Peptide/Ni-bd"/>
</dbReference>
<gene>
    <name evidence="7" type="ORF">A4R43_09545</name>
</gene>
<comment type="similarity">
    <text evidence="2">Belongs to the bacterial solute-binding protein 5 family.</text>
</comment>
<accession>A0A344L3W7</accession>
<evidence type="ECO:0000256" key="4">
    <source>
        <dbReference type="ARBA" id="ARBA00022729"/>
    </source>
</evidence>
<evidence type="ECO:0000256" key="3">
    <source>
        <dbReference type="ARBA" id="ARBA00022448"/>
    </source>
</evidence>
<dbReference type="PANTHER" id="PTHR30290">
    <property type="entry name" value="PERIPLASMIC BINDING COMPONENT OF ABC TRANSPORTER"/>
    <property type="match status" value="1"/>
</dbReference>
<sequence>MSRPNSPLRRKRRAVPAVLIAALLATACGGGGSTGAQGPIDLTVRTPPAAGDIDRVRWALPQGEPTTIDPVKAGDYSSNAVVLNLCEPLMRLNPDFSVEPGLAESVTQPDPTTFVFTLRPGIRFWNGNPVTAADVAHSLRRNLDPTNTPAHGDVFRQVKAIEETGPQQVTVKLAVPDAQFVNSMAGVQSAVSEKAAAEQAGPAYGTPGTGVMCTGPFEFGGWTPGERIVLTRNDDYWGTKAKAGRFEFVFFTDDSTLTSALLSGEIDGTYEAPIGSFSTLRASSSGKLYLGPSTQSLSIGPVSPSGPAADPRVREALDLAIDKTSLVRNVLHGAGAPLRTFTPPLLWAGHPAAAVFDAAYQELPDTSNPDLARAKQLIAEAAPGAEPLKLAIPSGDQMTLQTATIVQAAAKEIGLAITIEQQQPTVFGKLFYDPAARESVDLVATVGYIEVPGVYYYAPAFALKDNLFNWTGWSDPRVEQLLTEGQQAADPRVSAEKFVAAQKIFAAARLQISLASLHERLYLSNRITGAPASFAYISSAWAASVGKA</sequence>
<dbReference type="RefSeq" id="WP_162788396.1">
    <property type="nucleotide sequence ID" value="NZ_CP015163.1"/>
</dbReference>
<keyword evidence="3" id="KW-0813">Transport</keyword>